<proteinExistence type="predicted"/>
<dbReference type="InterPro" id="IPR003593">
    <property type="entry name" value="AAA+_ATPase"/>
</dbReference>
<dbReference type="EMBL" id="QKOD01000021">
    <property type="protein sequence ID" value="RNJ41327.1"/>
    <property type="molecule type" value="Genomic_DNA"/>
</dbReference>
<feature type="region of interest" description="Disordered" evidence="7">
    <location>
        <begin position="1"/>
        <end position="22"/>
    </location>
</feature>
<feature type="domain" description="KaiC" evidence="8">
    <location>
        <begin position="261"/>
        <end position="493"/>
    </location>
</feature>
<dbReference type="PANTHER" id="PTHR42926">
    <property type="match status" value="1"/>
</dbReference>
<comment type="caution">
    <text evidence="9">The sequence shown here is derived from an EMBL/GenBank/DDBJ whole genome shotgun (WGS) entry which is preliminary data.</text>
</comment>
<dbReference type="PROSITE" id="PS51146">
    <property type="entry name" value="KAIC"/>
    <property type="match status" value="2"/>
</dbReference>
<protein>
    <recommendedName>
        <fullName evidence="1">non-specific serine/threonine protein kinase</fullName>
        <ecNumber evidence="1">2.7.11.1</ecNumber>
    </recommendedName>
</protein>
<keyword evidence="2" id="KW-0597">Phosphoprotein</keyword>
<dbReference type="PANTHER" id="PTHR42926:SF1">
    <property type="entry name" value="CIRCADIAN CLOCK OSCILLATOR PROTEIN KAIC 1"/>
    <property type="match status" value="1"/>
</dbReference>
<dbReference type="EC" id="2.7.11.1" evidence="1"/>
<dbReference type="InterPro" id="IPR010624">
    <property type="entry name" value="KaiC_dom"/>
</dbReference>
<organism evidence="9 10">
    <name type="scientific">Mesorhizobium japonicum</name>
    <dbReference type="NCBI Taxonomy" id="2066070"/>
    <lineage>
        <taxon>Bacteria</taxon>
        <taxon>Pseudomonadati</taxon>
        <taxon>Pseudomonadota</taxon>
        <taxon>Alphaproteobacteria</taxon>
        <taxon>Hyphomicrobiales</taxon>
        <taxon>Phyllobacteriaceae</taxon>
        <taxon>Mesorhizobium</taxon>
    </lineage>
</organism>
<reference evidence="9 10" key="1">
    <citation type="journal article" date="2018" name="Mol. Plant Microbe Interact.">
        <title>Taxonomically Different Co-Microsymbionts of a Relict Legume, Oxytropis popoviana, Have Complementary Sets of Symbiotic Genes and Together Increase the Efficiency of Plant Nodulation.</title>
        <authorList>
            <person name="Safronova V."/>
            <person name="Belimov A."/>
            <person name="Sazanova A."/>
            <person name="Chirak E."/>
            <person name="Verkhozina A."/>
            <person name="Kuznetsova I."/>
            <person name="Andronov E."/>
            <person name="Puhalsky J."/>
            <person name="Tikhonovich I."/>
        </authorList>
    </citation>
    <scope>NUCLEOTIDE SEQUENCE [LARGE SCALE GENOMIC DNA]</scope>
    <source>
        <strain evidence="9 10">Opo-235</strain>
    </source>
</reference>
<dbReference type="PIRSF" id="PIRSF039117">
    <property type="entry name" value="KaiC"/>
    <property type="match status" value="1"/>
</dbReference>
<evidence type="ECO:0000256" key="1">
    <source>
        <dbReference type="ARBA" id="ARBA00012513"/>
    </source>
</evidence>
<evidence type="ECO:0000256" key="2">
    <source>
        <dbReference type="ARBA" id="ARBA00022553"/>
    </source>
</evidence>
<dbReference type="Proteomes" id="UP000275436">
    <property type="component" value="Unassembled WGS sequence"/>
</dbReference>
<dbReference type="InterPro" id="IPR051347">
    <property type="entry name" value="Circadian_clock_KaiC-rel"/>
</dbReference>
<accession>A0A3M9WZV2</accession>
<dbReference type="SMART" id="SM00382">
    <property type="entry name" value="AAA"/>
    <property type="match status" value="2"/>
</dbReference>
<evidence type="ECO:0000256" key="7">
    <source>
        <dbReference type="SAM" id="MobiDB-lite"/>
    </source>
</evidence>
<dbReference type="GO" id="GO:0005524">
    <property type="term" value="F:ATP binding"/>
    <property type="evidence" value="ECO:0007669"/>
    <property type="project" value="InterPro"/>
</dbReference>
<dbReference type="SUPFAM" id="SSF52540">
    <property type="entry name" value="P-loop containing nucleoside triphosphate hydrolases"/>
    <property type="match status" value="2"/>
</dbReference>
<keyword evidence="5" id="KW-0418">Kinase</keyword>
<evidence type="ECO:0000313" key="9">
    <source>
        <dbReference type="EMBL" id="RNJ41327.1"/>
    </source>
</evidence>
<dbReference type="GO" id="GO:0004674">
    <property type="term" value="F:protein serine/threonine kinase activity"/>
    <property type="evidence" value="ECO:0007669"/>
    <property type="project" value="UniProtKB-EC"/>
</dbReference>
<feature type="compositionally biased region" description="Basic and acidic residues" evidence="7">
    <location>
        <begin position="1"/>
        <end position="15"/>
    </location>
</feature>
<evidence type="ECO:0000256" key="6">
    <source>
        <dbReference type="ARBA" id="ARBA00022801"/>
    </source>
</evidence>
<feature type="domain" description="KaiC" evidence="8">
    <location>
        <begin position="21"/>
        <end position="260"/>
    </location>
</feature>
<sequence length="509" mass="55554">MLSVKEFTKSEHGNVDQDDASPISSGVEGLDYVLRGGYAKFRSHLVEGRPGSGKTTLGLQFLIKGAAAGEKCLYITLSESKRELHSVAERHGFSLDGIEILELVPPELSLDPSQLQTLVHSSDLELGETVQSALAEIERMKPDRVVFDSLSEIRLLSQGSLRYRRQVLALKSFFLLNNATVLLLDDLTAEHDDLNLHSISHGVIRMEQLSPIYGGERRRLRIIKMRGVQIRGGFHDFVIRPGGVMVFPRLVASEHEMAEHGTPATGNGSVDTLVGGGLDRGTSTLLMGPSGVGKSTIACSYCHAALNRGEHVLVLLFDETRRIFLARASGLGMDLGPFADNGSLLLEQIDPAELSPGELSSRIQSAVERSNARIVLIDSLTGYLNAMSEEQHLVLQMHEILTYLNQKGVVTILLLANHGLIGQMPASVDMTYLCDSVMLLRFFESGGRLRRAISVVKKRVGPHEDTIREFKISATGLAVGEPLEEFRGILTGVPTYEGKQGNLLQDKAS</sequence>
<evidence type="ECO:0000256" key="4">
    <source>
        <dbReference type="ARBA" id="ARBA00022737"/>
    </source>
</evidence>
<dbReference type="InterPro" id="IPR030665">
    <property type="entry name" value="KaiC"/>
</dbReference>
<dbReference type="Pfam" id="PF06745">
    <property type="entry name" value="ATPase"/>
    <property type="match status" value="2"/>
</dbReference>
<dbReference type="InterPro" id="IPR027417">
    <property type="entry name" value="P-loop_NTPase"/>
</dbReference>
<dbReference type="Gene3D" id="3.40.50.300">
    <property type="entry name" value="P-loop containing nucleotide triphosphate hydrolases"/>
    <property type="match status" value="2"/>
</dbReference>
<name>A0A3M9WZV2_9HYPH</name>
<evidence type="ECO:0000313" key="10">
    <source>
        <dbReference type="Proteomes" id="UP000275436"/>
    </source>
</evidence>
<keyword evidence="3" id="KW-0808">Transferase</keyword>
<evidence type="ECO:0000256" key="3">
    <source>
        <dbReference type="ARBA" id="ARBA00022679"/>
    </source>
</evidence>
<evidence type="ECO:0000259" key="8">
    <source>
        <dbReference type="PROSITE" id="PS51146"/>
    </source>
</evidence>
<keyword evidence="6" id="KW-0378">Hydrolase</keyword>
<dbReference type="AlphaFoldDB" id="A0A3M9WZV2"/>
<dbReference type="InterPro" id="IPR014774">
    <property type="entry name" value="KaiC-like_dom"/>
</dbReference>
<dbReference type="CDD" id="cd19488">
    <property type="entry name" value="KaiC-like_N"/>
    <property type="match status" value="1"/>
</dbReference>
<keyword evidence="4" id="KW-0677">Repeat</keyword>
<gene>
    <name evidence="9" type="ORF">DNR46_34605</name>
</gene>
<dbReference type="RefSeq" id="WP_123170443.1">
    <property type="nucleotide sequence ID" value="NZ_QKOD01000021.1"/>
</dbReference>
<evidence type="ECO:0000256" key="5">
    <source>
        <dbReference type="ARBA" id="ARBA00022777"/>
    </source>
</evidence>
<dbReference type="GO" id="GO:0016787">
    <property type="term" value="F:hydrolase activity"/>
    <property type="evidence" value="ECO:0007669"/>
    <property type="project" value="UniProtKB-KW"/>
</dbReference>
<dbReference type="PRINTS" id="PR01874">
    <property type="entry name" value="DNAREPAIRADA"/>
</dbReference>